<sequence length="432" mass="49821">MKAFAWLSMLHALMAGGDKCYDAAIQTRLPLDDTYKPHKLQDKVPDSEAPYIRWEGTISRKQLDEQCPKHVFEHFNRDLAIARYKIVDNELYVHSTEKGFIDVRRLLFEEMALVMLYLYDMPDMEFLISNMDEPLCGCPVLSYAVDALDASCTAFLMPSERLWLSTMSTAQAHTFTACLKDTYPDDARLIKAVWRGSDTTAGGATLHPHNWLSARRVKLALFGMMFPDTMDVGLVQYTNAAEKTRKMMHILTPIKHRVDVEDFNQYAAIIDVDGNAWSDRFNYLMRFNTVLLKQKPEFYEYFFHWLEPGKHFLFFEGNLSDVVSVVDDALYHWQHDRKRLSTIISNANDFATEKFTHPKVCEALAHTLLAYKKKSAFEFDPDVSDYEKVDRASCCRPFSRAMPEEFLDLLRGAGGPARRTFRRSHLAAQRSP</sequence>
<dbReference type="EMBL" id="JALJOR010000009">
    <property type="protein sequence ID" value="KAK9811907.1"/>
    <property type="molecule type" value="Genomic_DNA"/>
</dbReference>
<dbReference type="InterPro" id="IPR006598">
    <property type="entry name" value="CAP10"/>
</dbReference>
<name>A0AAW1PSV9_9CHLO</name>
<gene>
    <name evidence="5" type="ORF">WJX72_012241</name>
</gene>
<dbReference type="Pfam" id="PF05686">
    <property type="entry name" value="Glyco_transf_90"/>
    <property type="match status" value="1"/>
</dbReference>
<dbReference type="PANTHER" id="PTHR12203">
    <property type="entry name" value="KDEL LYS-ASP-GLU-LEU CONTAINING - RELATED"/>
    <property type="match status" value="1"/>
</dbReference>
<evidence type="ECO:0000313" key="5">
    <source>
        <dbReference type="EMBL" id="KAK9811907.1"/>
    </source>
</evidence>
<feature type="signal peptide" evidence="3">
    <location>
        <begin position="1"/>
        <end position="15"/>
    </location>
</feature>
<dbReference type="PANTHER" id="PTHR12203:SF35">
    <property type="entry name" value="PROTEIN O-GLUCOSYLTRANSFERASE 1"/>
    <property type="match status" value="1"/>
</dbReference>
<dbReference type="SMART" id="SM00672">
    <property type="entry name" value="CAP10"/>
    <property type="match status" value="1"/>
</dbReference>
<accession>A0AAW1PSV9</accession>
<evidence type="ECO:0000256" key="3">
    <source>
        <dbReference type="SAM" id="SignalP"/>
    </source>
</evidence>
<reference evidence="5 6" key="1">
    <citation type="journal article" date="2024" name="Nat. Commun.">
        <title>Phylogenomics reveals the evolutionary origins of lichenization in chlorophyte algae.</title>
        <authorList>
            <person name="Puginier C."/>
            <person name="Libourel C."/>
            <person name="Otte J."/>
            <person name="Skaloud P."/>
            <person name="Haon M."/>
            <person name="Grisel S."/>
            <person name="Petersen M."/>
            <person name="Berrin J.G."/>
            <person name="Delaux P.M."/>
            <person name="Dal Grande F."/>
            <person name="Keller J."/>
        </authorList>
    </citation>
    <scope>NUCLEOTIDE SEQUENCE [LARGE SCALE GENOMIC DNA]</scope>
    <source>
        <strain evidence="5 6">SAG 2043</strain>
    </source>
</reference>
<dbReference type="InterPro" id="IPR051091">
    <property type="entry name" value="O-Glucosyltr/Glycosyltrsf_90"/>
</dbReference>
<dbReference type="Proteomes" id="UP001489004">
    <property type="component" value="Unassembled WGS sequence"/>
</dbReference>
<evidence type="ECO:0000256" key="1">
    <source>
        <dbReference type="ARBA" id="ARBA00010118"/>
    </source>
</evidence>
<protein>
    <recommendedName>
        <fullName evidence="4">Glycosyl transferase CAP10 domain-containing protein</fullName>
    </recommendedName>
</protein>
<keyword evidence="2" id="KW-0808">Transferase</keyword>
<keyword evidence="3" id="KW-0732">Signal</keyword>
<dbReference type="AlphaFoldDB" id="A0AAW1PSV9"/>
<keyword evidence="6" id="KW-1185">Reference proteome</keyword>
<feature type="domain" description="Glycosyl transferase CAP10" evidence="4">
    <location>
        <begin position="120"/>
        <end position="378"/>
    </location>
</feature>
<comment type="caution">
    <text evidence="5">The sequence shown here is derived from an EMBL/GenBank/DDBJ whole genome shotgun (WGS) entry which is preliminary data.</text>
</comment>
<dbReference type="GO" id="GO:0016740">
    <property type="term" value="F:transferase activity"/>
    <property type="evidence" value="ECO:0007669"/>
    <property type="project" value="UniProtKB-KW"/>
</dbReference>
<proteinExistence type="inferred from homology"/>
<feature type="chain" id="PRO_5043867230" description="Glycosyl transferase CAP10 domain-containing protein" evidence="3">
    <location>
        <begin position="16"/>
        <end position="432"/>
    </location>
</feature>
<evidence type="ECO:0000256" key="2">
    <source>
        <dbReference type="ARBA" id="ARBA00022679"/>
    </source>
</evidence>
<comment type="similarity">
    <text evidence="1">Belongs to the glycosyltransferase 90 family.</text>
</comment>
<evidence type="ECO:0000313" key="6">
    <source>
        <dbReference type="Proteomes" id="UP001489004"/>
    </source>
</evidence>
<organism evidence="5 6">
    <name type="scientific">[Myrmecia] bisecta</name>
    <dbReference type="NCBI Taxonomy" id="41462"/>
    <lineage>
        <taxon>Eukaryota</taxon>
        <taxon>Viridiplantae</taxon>
        <taxon>Chlorophyta</taxon>
        <taxon>core chlorophytes</taxon>
        <taxon>Trebouxiophyceae</taxon>
        <taxon>Trebouxiales</taxon>
        <taxon>Trebouxiaceae</taxon>
        <taxon>Myrmecia</taxon>
    </lineage>
</organism>
<evidence type="ECO:0000259" key="4">
    <source>
        <dbReference type="SMART" id="SM00672"/>
    </source>
</evidence>